<organism evidence="2 3">
    <name type="scientific">Kribbella hippodromi</name>
    <dbReference type="NCBI Taxonomy" id="434347"/>
    <lineage>
        <taxon>Bacteria</taxon>
        <taxon>Bacillati</taxon>
        <taxon>Actinomycetota</taxon>
        <taxon>Actinomycetes</taxon>
        <taxon>Propionibacteriales</taxon>
        <taxon>Kribbellaceae</taxon>
        <taxon>Kribbella</taxon>
    </lineage>
</organism>
<dbReference type="InterPro" id="IPR039422">
    <property type="entry name" value="MarR/SlyA-like"/>
</dbReference>
<keyword evidence="3" id="KW-1185">Reference proteome</keyword>
<comment type="caution">
    <text evidence="2">The sequence shown here is derived from an EMBL/GenBank/DDBJ whole genome shotgun (WGS) entry which is preliminary data.</text>
</comment>
<name>A0ABP4NAD7_9ACTN</name>
<proteinExistence type="predicted"/>
<evidence type="ECO:0000313" key="3">
    <source>
        <dbReference type="Proteomes" id="UP001501705"/>
    </source>
</evidence>
<reference evidence="3" key="1">
    <citation type="journal article" date="2019" name="Int. J. Syst. Evol. Microbiol.">
        <title>The Global Catalogue of Microorganisms (GCM) 10K type strain sequencing project: providing services to taxonomists for standard genome sequencing and annotation.</title>
        <authorList>
            <consortium name="The Broad Institute Genomics Platform"/>
            <consortium name="The Broad Institute Genome Sequencing Center for Infectious Disease"/>
            <person name="Wu L."/>
            <person name="Ma J."/>
        </authorList>
    </citation>
    <scope>NUCLEOTIDE SEQUENCE [LARGE SCALE GENOMIC DNA]</scope>
    <source>
        <strain evidence="3">JCM 15572</strain>
    </source>
</reference>
<dbReference type="PANTHER" id="PTHR33164">
    <property type="entry name" value="TRANSCRIPTIONAL REGULATOR, MARR FAMILY"/>
    <property type="match status" value="1"/>
</dbReference>
<dbReference type="InterPro" id="IPR000835">
    <property type="entry name" value="HTH_MarR-typ"/>
</dbReference>
<feature type="domain" description="HTH marR-type" evidence="1">
    <location>
        <begin position="9"/>
        <end position="142"/>
    </location>
</feature>
<dbReference type="EMBL" id="BAAAPH010000004">
    <property type="protein sequence ID" value="GAA1558670.1"/>
    <property type="molecule type" value="Genomic_DNA"/>
</dbReference>
<sequence length="148" mass="16225">MTSSREALAAEIQEQMVRVIAELVLYNHAVSAKVGLGASDSQFMTLLRAYGPLTPRQLADHTGLTSGTITGVIDRLEAHGFVTREADPTDRRKVVVTPALEKIQETMVPLYAEQGERFQQVLASRSDDELRVILRFLSDAVDNSADLG</sequence>
<dbReference type="Pfam" id="PF01047">
    <property type="entry name" value="MarR"/>
    <property type="match status" value="1"/>
</dbReference>
<dbReference type="PANTHER" id="PTHR33164:SF106">
    <property type="entry name" value="TRANSCRIPTIONAL REGULATORY PROTEIN"/>
    <property type="match status" value="1"/>
</dbReference>
<gene>
    <name evidence="2" type="ORF">GCM10009804_14340</name>
</gene>
<dbReference type="Proteomes" id="UP001501705">
    <property type="component" value="Unassembled WGS sequence"/>
</dbReference>
<dbReference type="PROSITE" id="PS50995">
    <property type="entry name" value="HTH_MARR_2"/>
    <property type="match status" value="1"/>
</dbReference>
<evidence type="ECO:0000259" key="1">
    <source>
        <dbReference type="PROSITE" id="PS50995"/>
    </source>
</evidence>
<dbReference type="Gene3D" id="1.10.10.10">
    <property type="entry name" value="Winged helix-like DNA-binding domain superfamily/Winged helix DNA-binding domain"/>
    <property type="match status" value="1"/>
</dbReference>
<protein>
    <submittedName>
        <fullName evidence="2">MarR family transcriptional regulator</fullName>
    </submittedName>
</protein>
<dbReference type="SUPFAM" id="SSF46785">
    <property type="entry name" value="Winged helix' DNA-binding domain"/>
    <property type="match status" value="1"/>
</dbReference>
<dbReference type="SMART" id="SM00347">
    <property type="entry name" value="HTH_MARR"/>
    <property type="match status" value="1"/>
</dbReference>
<evidence type="ECO:0000313" key="2">
    <source>
        <dbReference type="EMBL" id="GAA1558670.1"/>
    </source>
</evidence>
<accession>A0ABP4NAD7</accession>
<dbReference type="InterPro" id="IPR036390">
    <property type="entry name" value="WH_DNA-bd_sf"/>
</dbReference>
<dbReference type="RefSeq" id="WP_344232561.1">
    <property type="nucleotide sequence ID" value="NZ_BAAAPH010000004.1"/>
</dbReference>
<dbReference type="InterPro" id="IPR036388">
    <property type="entry name" value="WH-like_DNA-bd_sf"/>
</dbReference>